<accession>A0A5C3QRS0</accession>
<dbReference type="OrthoDB" id="1600564at2759"/>
<dbReference type="Pfam" id="PF00657">
    <property type="entry name" value="Lipase_GDSL"/>
    <property type="match status" value="1"/>
</dbReference>
<organism evidence="2 3">
    <name type="scientific">Pterulicium gracile</name>
    <dbReference type="NCBI Taxonomy" id="1884261"/>
    <lineage>
        <taxon>Eukaryota</taxon>
        <taxon>Fungi</taxon>
        <taxon>Dikarya</taxon>
        <taxon>Basidiomycota</taxon>
        <taxon>Agaricomycotina</taxon>
        <taxon>Agaricomycetes</taxon>
        <taxon>Agaricomycetidae</taxon>
        <taxon>Agaricales</taxon>
        <taxon>Pleurotineae</taxon>
        <taxon>Pterulaceae</taxon>
        <taxon>Pterulicium</taxon>
    </lineage>
</organism>
<evidence type="ECO:0008006" key="4">
    <source>
        <dbReference type="Google" id="ProtNLM"/>
    </source>
</evidence>
<dbReference type="SUPFAM" id="SSF52266">
    <property type="entry name" value="SGNH hydrolase"/>
    <property type="match status" value="1"/>
</dbReference>
<dbReference type="STRING" id="1884261.A0A5C3QRS0"/>
<dbReference type="InterPro" id="IPR036514">
    <property type="entry name" value="SGNH_hydro_sf"/>
</dbReference>
<dbReference type="GO" id="GO:0016788">
    <property type="term" value="F:hydrolase activity, acting on ester bonds"/>
    <property type="evidence" value="ECO:0007669"/>
    <property type="project" value="InterPro"/>
</dbReference>
<keyword evidence="3" id="KW-1185">Reference proteome</keyword>
<dbReference type="EMBL" id="ML178819">
    <property type="protein sequence ID" value="TFL04247.1"/>
    <property type="molecule type" value="Genomic_DNA"/>
</dbReference>
<evidence type="ECO:0000256" key="1">
    <source>
        <dbReference type="SAM" id="MobiDB-lite"/>
    </source>
</evidence>
<feature type="region of interest" description="Disordered" evidence="1">
    <location>
        <begin position="1"/>
        <end position="43"/>
    </location>
</feature>
<evidence type="ECO:0000313" key="2">
    <source>
        <dbReference type="EMBL" id="TFL04247.1"/>
    </source>
</evidence>
<evidence type="ECO:0000313" key="3">
    <source>
        <dbReference type="Proteomes" id="UP000305067"/>
    </source>
</evidence>
<sequence>MFRRRLRILVEDPRSRRDSAPRTPPISSGPSSHSSLDSHLASGHDSFPSSATVSASWPGIANINKLVIFGDSYSQTTPHYATPHPTKSDPLGVPWPGTTSTKPGEPNWLGHLVTNYSINPDLLIFNYAVSGSTLCDAKTQLSDRAGSSFEHHLVRHKSRYPWTSQDTLFVCWFGINDLAHNMSSAGRSLYTTEAQLLLLFELHAALYKRGARNFLIINVPPVHASPGESPCLDLATDTPLILVHEAWQRSADASQLRIRDWNTKLQKVADQFCSAHPAATVLIFSSWDCLNAVFDEPRKHGFDPSDVERPYGGIWVDNLHLTSNVHDFIARDVYQFLESVQAGG</sequence>
<feature type="compositionally biased region" description="Low complexity" evidence="1">
    <location>
        <begin position="28"/>
        <end position="43"/>
    </location>
</feature>
<gene>
    <name evidence="2" type="ORF">BDV98DRAFT_503275</name>
</gene>
<dbReference type="AlphaFoldDB" id="A0A5C3QRS0"/>
<protein>
    <recommendedName>
        <fullName evidence="4">Carbohydrate esterase family 16 protein</fullName>
    </recommendedName>
</protein>
<dbReference type="Gene3D" id="3.40.50.1110">
    <property type="entry name" value="SGNH hydrolase"/>
    <property type="match status" value="1"/>
</dbReference>
<name>A0A5C3QRS0_9AGAR</name>
<reference evidence="2 3" key="1">
    <citation type="journal article" date="2019" name="Nat. Ecol. Evol.">
        <title>Megaphylogeny resolves global patterns of mushroom evolution.</title>
        <authorList>
            <person name="Varga T."/>
            <person name="Krizsan K."/>
            <person name="Foldi C."/>
            <person name="Dima B."/>
            <person name="Sanchez-Garcia M."/>
            <person name="Sanchez-Ramirez S."/>
            <person name="Szollosi G.J."/>
            <person name="Szarkandi J.G."/>
            <person name="Papp V."/>
            <person name="Albert L."/>
            <person name="Andreopoulos W."/>
            <person name="Angelini C."/>
            <person name="Antonin V."/>
            <person name="Barry K.W."/>
            <person name="Bougher N.L."/>
            <person name="Buchanan P."/>
            <person name="Buyck B."/>
            <person name="Bense V."/>
            <person name="Catcheside P."/>
            <person name="Chovatia M."/>
            <person name="Cooper J."/>
            <person name="Damon W."/>
            <person name="Desjardin D."/>
            <person name="Finy P."/>
            <person name="Geml J."/>
            <person name="Haridas S."/>
            <person name="Hughes K."/>
            <person name="Justo A."/>
            <person name="Karasinski D."/>
            <person name="Kautmanova I."/>
            <person name="Kiss B."/>
            <person name="Kocsube S."/>
            <person name="Kotiranta H."/>
            <person name="LaButti K.M."/>
            <person name="Lechner B.E."/>
            <person name="Liimatainen K."/>
            <person name="Lipzen A."/>
            <person name="Lukacs Z."/>
            <person name="Mihaltcheva S."/>
            <person name="Morgado L.N."/>
            <person name="Niskanen T."/>
            <person name="Noordeloos M.E."/>
            <person name="Ohm R.A."/>
            <person name="Ortiz-Santana B."/>
            <person name="Ovrebo C."/>
            <person name="Racz N."/>
            <person name="Riley R."/>
            <person name="Savchenko A."/>
            <person name="Shiryaev A."/>
            <person name="Soop K."/>
            <person name="Spirin V."/>
            <person name="Szebenyi C."/>
            <person name="Tomsovsky M."/>
            <person name="Tulloss R.E."/>
            <person name="Uehling J."/>
            <person name="Grigoriev I.V."/>
            <person name="Vagvolgyi C."/>
            <person name="Papp T."/>
            <person name="Martin F.M."/>
            <person name="Miettinen O."/>
            <person name="Hibbett D.S."/>
            <person name="Nagy L.G."/>
        </authorList>
    </citation>
    <scope>NUCLEOTIDE SEQUENCE [LARGE SCALE GENOMIC DNA]</scope>
    <source>
        <strain evidence="2 3">CBS 309.79</strain>
    </source>
</reference>
<dbReference type="Proteomes" id="UP000305067">
    <property type="component" value="Unassembled WGS sequence"/>
</dbReference>
<feature type="compositionally biased region" description="Basic and acidic residues" evidence="1">
    <location>
        <begin position="8"/>
        <end position="20"/>
    </location>
</feature>
<proteinExistence type="predicted"/>
<dbReference type="InterPro" id="IPR001087">
    <property type="entry name" value="GDSL"/>
</dbReference>